<evidence type="ECO:0000313" key="16">
    <source>
        <dbReference type="EMBL" id="CDW53380.1"/>
    </source>
</evidence>
<dbReference type="Pfam" id="PF02744">
    <property type="entry name" value="GalP_UDP_tr_C"/>
    <property type="match status" value="1"/>
</dbReference>
<evidence type="ECO:0000256" key="9">
    <source>
        <dbReference type="ARBA" id="ARBA00023144"/>
    </source>
</evidence>
<dbReference type="PANTHER" id="PTHR11943:SF1">
    <property type="entry name" value="GALACTOSE-1-PHOSPHATE URIDYLYLTRANSFERASE"/>
    <property type="match status" value="1"/>
</dbReference>
<dbReference type="GO" id="GO:0008270">
    <property type="term" value="F:zinc ion binding"/>
    <property type="evidence" value="ECO:0007669"/>
    <property type="project" value="InterPro"/>
</dbReference>
<keyword evidence="10 12" id="KW-0119">Carbohydrate metabolism</keyword>
<protein>
    <recommendedName>
        <fullName evidence="12">Galactose-1-phosphate uridylyltransferase</fullName>
        <ecNumber evidence="12">2.7.7.12</ecNumber>
    </recommendedName>
</protein>
<dbReference type="NCBIfam" id="NF008724">
    <property type="entry name" value="PRK11720.1"/>
    <property type="match status" value="1"/>
</dbReference>
<dbReference type="PIRSF" id="PIRSF000808">
    <property type="entry name" value="GalT"/>
    <property type="match status" value="1"/>
</dbReference>
<evidence type="ECO:0000256" key="13">
    <source>
        <dbReference type="SAM" id="MobiDB-lite"/>
    </source>
</evidence>
<feature type="active site" description="Tele-UMP-histidine intermediate" evidence="11">
    <location>
        <position position="167"/>
    </location>
</feature>
<dbReference type="PROSITE" id="PS00117">
    <property type="entry name" value="GAL_P_UDP_TRANSF_I"/>
    <property type="match status" value="1"/>
</dbReference>
<accession>A0A077Z3S3</accession>
<keyword evidence="17" id="KW-1185">Reference proteome</keyword>
<evidence type="ECO:0000256" key="8">
    <source>
        <dbReference type="ARBA" id="ARBA00022833"/>
    </source>
</evidence>
<dbReference type="OrthoDB" id="418412at2759"/>
<evidence type="ECO:0000256" key="2">
    <source>
        <dbReference type="ARBA" id="ARBA00001947"/>
    </source>
</evidence>
<feature type="domain" description="Galactose-1-phosphate uridyl transferase C-terminal" evidence="15">
    <location>
        <begin position="187"/>
        <end position="342"/>
    </location>
</feature>
<dbReference type="GO" id="GO:0008108">
    <property type="term" value="F:UDP-glucose:hexose-1-phosphate uridylyltransferase activity"/>
    <property type="evidence" value="ECO:0007669"/>
    <property type="project" value="UniProtKB-EC"/>
</dbReference>
<gene>
    <name evidence="16" type="ORF">TTRE_0000164401</name>
</gene>
<keyword evidence="8" id="KW-0862">Zinc</keyword>
<proteinExistence type="inferred from homology"/>
<evidence type="ECO:0000256" key="5">
    <source>
        <dbReference type="ARBA" id="ARBA00022679"/>
    </source>
</evidence>
<dbReference type="Proteomes" id="UP000030665">
    <property type="component" value="Unassembled WGS sequence"/>
</dbReference>
<comment type="cofactor">
    <cofactor evidence="2">
        <name>Zn(2+)</name>
        <dbReference type="ChEBI" id="CHEBI:29105"/>
    </cofactor>
</comment>
<dbReference type="PANTHER" id="PTHR11943">
    <property type="entry name" value="GALACTOSE-1-PHOSPHATE URIDYLYLTRANSFERASE"/>
    <property type="match status" value="1"/>
</dbReference>
<dbReference type="AlphaFoldDB" id="A0A077Z3S3"/>
<evidence type="ECO:0000313" key="17">
    <source>
        <dbReference type="Proteomes" id="UP000030665"/>
    </source>
</evidence>
<dbReference type="GO" id="GO:0033499">
    <property type="term" value="P:galactose catabolic process via UDP-galactose, Leloir pathway"/>
    <property type="evidence" value="ECO:0007669"/>
    <property type="project" value="TreeGrafter"/>
</dbReference>
<dbReference type="Gene3D" id="3.30.428.10">
    <property type="entry name" value="HIT-like"/>
    <property type="match status" value="2"/>
</dbReference>
<comment type="pathway">
    <text evidence="3 12">Carbohydrate metabolism; galactose metabolism.</text>
</comment>
<dbReference type="FunFam" id="3.30.428.10:FF:000001">
    <property type="entry name" value="Galactose-1-phosphate uridylyltransferase"/>
    <property type="match status" value="1"/>
</dbReference>
<evidence type="ECO:0000256" key="12">
    <source>
        <dbReference type="RuleBase" id="RU000506"/>
    </source>
</evidence>
<dbReference type="InterPro" id="IPR001937">
    <property type="entry name" value="GalP_UDPtransf1"/>
</dbReference>
<feature type="region of interest" description="Disordered" evidence="13">
    <location>
        <begin position="31"/>
        <end position="61"/>
    </location>
</feature>
<reference evidence="16" key="2">
    <citation type="submission" date="2014-03" db="EMBL/GenBank/DDBJ databases">
        <title>The whipworm genome and dual-species transcriptomics of an intimate host-pathogen interaction.</title>
        <authorList>
            <person name="Foth B.J."/>
            <person name="Tsai I.J."/>
            <person name="Reid A.J."/>
            <person name="Bancroft A.J."/>
            <person name="Nichol S."/>
            <person name="Tracey A."/>
            <person name="Holroyd N."/>
            <person name="Cotton J.A."/>
            <person name="Stanley E.J."/>
            <person name="Zarowiecki M."/>
            <person name="Liu J.Z."/>
            <person name="Huckvale T."/>
            <person name="Cooper P.J."/>
            <person name="Grencis R.K."/>
            <person name="Berriman M."/>
        </authorList>
    </citation>
    <scope>NUCLEOTIDE SEQUENCE [LARGE SCALE GENOMIC DNA]</scope>
</reference>
<dbReference type="NCBIfam" id="TIGR00209">
    <property type="entry name" value="galT_1"/>
    <property type="match status" value="1"/>
</dbReference>
<dbReference type="EMBL" id="HG805851">
    <property type="protein sequence ID" value="CDW53380.1"/>
    <property type="molecule type" value="Genomic_DNA"/>
</dbReference>
<dbReference type="GO" id="GO:0005737">
    <property type="term" value="C:cytoplasm"/>
    <property type="evidence" value="ECO:0007669"/>
    <property type="project" value="TreeGrafter"/>
</dbReference>
<dbReference type="InterPro" id="IPR036265">
    <property type="entry name" value="HIT-like_sf"/>
</dbReference>
<dbReference type="SUPFAM" id="SSF54197">
    <property type="entry name" value="HIT-like"/>
    <property type="match status" value="2"/>
</dbReference>
<keyword evidence="7 12" id="KW-0479">Metal-binding</keyword>
<name>A0A077Z3S3_TRITR</name>
<evidence type="ECO:0000259" key="15">
    <source>
        <dbReference type="Pfam" id="PF02744"/>
    </source>
</evidence>
<keyword evidence="5 12" id="KW-0808">Transferase</keyword>
<evidence type="ECO:0000256" key="11">
    <source>
        <dbReference type="PIRSR" id="PIRSR000808-1"/>
    </source>
</evidence>
<reference evidence="16" key="1">
    <citation type="submission" date="2014-01" db="EMBL/GenBank/DDBJ databases">
        <authorList>
            <person name="Aslett M."/>
        </authorList>
    </citation>
    <scope>NUCLEOTIDE SEQUENCE</scope>
</reference>
<dbReference type="EC" id="2.7.7.12" evidence="12"/>
<dbReference type="InterPro" id="IPR019779">
    <property type="entry name" value="GalP_UDPtransf1_His-AS"/>
</dbReference>
<evidence type="ECO:0000256" key="6">
    <source>
        <dbReference type="ARBA" id="ARBA00022695"/>
    </source>
</evidence>
<dbReference type="Pfam" id="PF01087">
    <property type="entry name" value="GalP_UDP_transf"/>
    <property type="match status" value="1"/>
</dbReference>
<feature type="domain" description="Galactose-1-phosphate uridyl transferase N-terminal" evidence="14">
    <location>
        <begin position="7"/>
        <end position="177"/>
    </location>
</feature>
<dbReference type="UniPathway" id="UPA00214"/>
<sequence length="344" mass="39641">MNLPGNAHRRYNPLKDEWVIVAPQRLERPWKGEEETPIGLDPRTNEKAKALQPGSRRSSGLVNPDYEQTFWFVNDFPALDGRTITEANIEEAKQDPLFRTQPALGVCRVLCYHRCSEKHFASMSVDEIARVVDCWVEQLKTLSTDYDWVQIFENRGAAVGCSNIHPHGQVWATKYLPNIPTVMNCCQQKYHREHNSCMLLDYAKREMADGRRTVLTNDHWLIVVPFWAVWPFETMLLPVRHVTRLTDLTDEEKKSLADALGSLLRIYDGMFKTPFPYSMGWYCAPTGRYLSHNMSHWQLHAVFLPPLLRSATVKKFMAGFELLCEPQRDLTPETAAECLRAVFA</sequence>
<keyword evidence="6 12" id="KW-0548">Nucleotidyltransferase</keyword>
<dbReference type="STRING" id="36087.A0A077Z3S3"/>
<evidence type="ECO:0000259" key="14">
    <source>
        <dbReference type="Pfam" id="PF01087"/>
    </source>
</evidence>
<evidence type="ECO:0000256" key="4">
    <source>
        <dbReference type="ARBA" id="ARBA00010951"/>
    </source>
</evidence>
<comment type="catalytic activity">
    <reaction evidence="1 12">
        <text>alpha-D-galactose 1-phosphate + UDP-alpha-D-glucose = alpha-D-glucose 1-phosphate + UDP-alpha-D-galactose</text>
        <dbReference type="Rhea" id="RHEA:13989"/>
        <dbReference type="ChEBI" id="CHEBI:58336"/>
        <dbReference type="ChEBI" id="CHEBI:58601"/>
        <dbReference type="ChEBI" id="CHEBI:58885"/>
        <dbReference type="ChEBI" id="CHEBI:66914"/>
        <dbReference type="EC" id="2.7.7.12"/>
    </reaction>
</comment>
<evidence type="ECO:0000256" key="1">
    <source>
        <dbReference type="ARBA" id="ARBA00001107"/>
    </source>
</evidence>
<dbReference type="InterPro" id="IPR005849">
    <property type="entry name" value="GalP_Utransf_N"/>
</dbReference>
<dbReference type="CDD" id="cd00608">
    <property type="entry name" value="GalT"/>
    <property type="match status" value="1"/>
</dbReference>
<evidence type="ECO:0000256" key="3">
    <source>
        <dbReference type="ARBA" id="ARBA00004947"/>
    </source>
</evidence>
<comment type="similarity">
    <text evidence="4 12">Belongs to the galactose-1-phosphate uridylyltransferase type 1 family.</text>
</comment>
<organism evidence="16 17">
    <name type="scientific">Trichuris trichiura</name>
    <name type="common">Whipworm</name>
    <name type="synonym">Trichocephalus trichiurus</name>
    <dbReference type="NCBI Taxonomy" id="36087"/>
    <lineage>
        <taxon>Eukaryota</taxon>
        <taxon>Metazoa</taxon>
        <taxon>Ecdysozoa</taxon>
        <taxon>Nematoda</taxon>
        <taxon>Enoplea</taxon>
        <taxon>Dorylaimia</taxon>
        <taxon>Trichinellida</taxon>
        <taxon>Trichuridae</taxon>
        <taxon>Trichuris</taxon>
    </lineage>
</organism>
<evidence type="ECO:0000256" key="7">
    <source>
        <dbReference type="ARBA" id="ARBA00022723"/>
    </source>
</evidence>
<evidence type="ECO:0000256" key="10">
    <source>
        <dbReference type="ARBA" id="ARBA00023277"/>
    </source>
</evidence>
<keyword evidence="9 12" id="KW-0299">Galactose metabolism</keyword>
<dbReference type="InterPro" id="IPR005850">
    <property type="entry name" value="GalP_Utransf_C"/>
</dbReference>